<comment type="caution">
    <text evidence="3">The sequence shown here is derived from an EMBL/GenBank/DDBJ whole genome shotgun (WGS) entry which is preliminary data.</text>
</comment>
<dbReference type="AlphaFoldDB" id="A0A1X0P029"/>
<reference evidence="3 4" key="1">
    <citation type="submission" date="2017-03" db="EMBL/GenBank/DDBJ databases">
        <title>An alternative strategy for trypanosome survival in the mammalian bloodstream revealed through genome and transcriptome analysis of the ubiquitous bovine parasite Trypanosoma (Megatrypanum) theileri.</title>
        <authorList>
            <person name="Kelly S."/>
            <person name="Ivens A."/>
            <person name="Mott A."/>
            <person name="O'Neill E."/>
            <person name="Emms D."/>
            <person name="Macleod O."/>
            <person name="Voorheis P."/>
            <person name="Matthews J."/>
            <person name="Matthews K."/>
            <person name="Carrington M."/>
        </authorList>
    </citation>
    <scope>NUCLEOTIDE SEQUENCE [LARGE SCALE GENOMIC DNA]</scope>
    <source>
        <strain evidence="3">Edinburgh</strain>
    </source>
</reference>
<dbReference type="GeneID" id="39984783"/>
<dbReference type="Proteomes" id="UP000192257">
    <property type="component" value="Unassembled WGS sequence"/>
</dbReference>
<keyword evidence="4" id="KW-1185">Reference proteome</keyword>
<feature type="region of interest" description="Disordered" evidence="1">
    <location>
        <begin position="190"/>
        <end position="239"/>
    </location>
</feature>
<name>A0A1X0P029_9TRYP</name>
<organism evidence="3 4">
    <name type="scientific">Trypanosoma theileri</name>
    <dbReference type="NCBI Taxonomy" id="67003"/>
    <lineage>
        <taxon>Eukaryota</taxon>
        <taxon>Discoba</taxon>
        <taxon>Euglenozoa</taxon>
        <taxon>Kinetoplastea</taxon>
        <taxon>Metakinetoplastina</taxon>
        <taxon>Trypanosomatida</taxon>
        <taxon>Trypanosomatidae</taxon>
        <taxon>Trypanosoma</taxon>
    </lineage>
</organism>
<gene>
    <name evidence="3" type="ORF">TM35_000112940</name>
</gene>
<feature type="transmembrane region" description="Helical" evidence="2">
    <location>
        <begin position="141"/>
        <end position="163"/>
    </location>
</feature>
<proteinExistence type="predicted"/>
<dbReference type="VEuPathDB" id="TriTrypDB:TM35_000112940"/>
<dbReference type="OrthoDB" id="244802at2759"/>
<evidence type="ECO:0000313" key="3">
    <source>
        <dbReference type="EMBL" id="ORC89760.1"/>
    </source>
</evidence>
<keyword evidence="2" id="KW-1133">Transmembrane helix</keyword>
<feature type="compositionally biased region" description="Low complexity" evidence="1">
    <location>
        <begin position="193"/>
        <end position="215"/>
    </location>
</feature>
<keyword evidence="2" id="KW-0812">Transmembrane</keyword>
<evidence type="ECO:0000256" key="2">
    <source>
        <dbReference type="SAM" id="Phobius"/>
    </source>
</evidence>
<dbReference type="EMBL" id="NBCO01000011">
    <property type="protein sequence ID" value="ORC89760.1"/>
    <property type="molecule type" value="Genomic_DNA"/>
</dbReference>
<dbReference type="RefSeq" id="XP_028883826.1">
    <property type="nucleotide sequence ID" value="XM_029025003.1"/>
</dbReference>
<evidence type="ECO:0000313" key="4">
    <source>
        <dbReference type="Proteomes" id="UP000192257"/>
    </source>
</evidence>
<evidence type="ECO:0000256" key="1">
    <source>
        <dbReference type="SAM" id="MobiDB-lite"/>
    </source>
</evidence>
<sequence length="239" mass="25921">MVALTPLSTSSDSVSSTLAQAVEHTISISISAVLSIQNNDTNSTDLFNTSTTTTTNMMNCTHNSTMMNHTMSANCSSSSSSAHNKHCKGMKPHSHSHSHKTCPFLQINKSGETNTTVLFTSSPSLLSSSSSSHNFFHNSTWLPFTAWLMALLFITVAMAFLVYRFLLARSPTHGEYEELYNVDPPVAVKFQKNDGNAGNNNNNNNNSQNSKGGNASRQRFLESRRAAAQKSYGTADSAP</sequence>
<keyword evidence="2" id="KW-0472">Membrane</keyword>
<protein>
    <submittedName>
        <fullName evidence="3">Uncharacterized protein</fullName>
    </submittedName>
</protein>
<accession>A0A1X0P029</accession>